<keyword evidence="1" id="KW-0472">Membrane</keyword>
<dbReference type="EMBL" id="LGUT01002639">
    <property type="protein sequence ID" value="KOG86759.1"/>
    <property type="molecule type" value="Genomic_DNA"/>
</dbReference>
<dbReference type="Proteomes" id="UP000037020">
    <property type="component" value="Unassembled WGS sequence"/>
</dbReference>
<evidence type="ECO:0000313" key="2">
    <source>
        <dbReference type="EMBL" id="KOG86759.1"/>
    </source>
</evidence>
<name>A0ABR5J064_9ACTN</name>
<dbReference type="RefSeq" id="WP_030891735.1">
    <property type="nucleotide sequence ID" value="NZ_JBEZAH010000004.1"/>
</dbReference>
<comment type="caution">
    <text evidence="2">The sequence shown here is derived from an EMBL/GenBank/DDBJ whole genome shotgun (WGS) entry which is preliminary data.</text>
</comment>
<keyword evidence="1" id="KW-1133">Transmembrane helix</keyword>
<reference evidence="2 3" key="1">
    <citation type="submission" date="2015-07" db="EMBL/GenBank/DDBJ databases">
        <authorList>
            <person name="Ju K.-S."/>
            <person name="Doroghazi J.R."/>
            <person name="Metcalf W.W."/>
        </authorList>
    </citation>
    <scope>NUCLEOTIDE SEQUENCE [LARGE SCALE GENOMIC DNA]</scope>
    <source>
        <strain evidence="2 3">NRRL B-3589</strain>
    </source>
</reference>
<organism evidence="2 3">
    <name type="scientific">Streptomyces varsoviensis</name>
    <dbReference type="NCBI Taxonomy" id="67373"/>
    <lineage>
        <taxon>Bacteria</taxon>
        <taxon>Bacillati</taxon>
        <taxon>Actinomycetota</taxon>
        <taxon>Actinomycetes</taxon>
        <taxon>Kitasatosporales</taxon>
        <taxon>Streptomycetaceae</taxon>
        <taxon>Streptomyces</taxon>
    </lineage>
</organism>
<sequence length="49" mass="5337">MIFLVAALLLLGVLVGAAAHTPLHFLIPAAALIAVWLLVFTVRERTKER</sequence>
<protein>
    <submittedName>
        <fullName evidence="2">Membrane protein</fullName>
    </submittedName>
</protein>
<evidence type="ECO:0000256" key="1">
    <source>
        <dbReference type="SAM" id="Phobius"/>
    </source>
</evidence>
<evidence type="ECO:0000313" key="3">
    <source>
        <dbReference type="Proteomes" id="UP000037020"/>
    </source>
</evidence>
<feature type="transmembrane region" description="Helical" evidence="1">
    <location>
        <begin position="27"/>
        <end position="43"/>
    </location>
</feature>
<keyword evidence="3" id="KW-1185">Reference proteome</keyword>
<keyword evidence="1" id="KW-0812">Transmembrane</keyword>
<proteinExistence type="predicted"/>
<accession>A0ABR5J064</accession>
<gene>
    <name evidence="2" type="ORF">ADK38_29230</name>
</gene>